<dbReference type="PROSITE" id="PS50006">
    <property type="entry name" value="FHA_DOMAIN"/>
    <property type="match status" value="1"/>
</dbReference>
<gene>
    <name evidence="4" type="ORF">GCM10009726_17560</name>
</gene>
<name>A0ABN2X893_9ACTN</name>
<dbReference type="Proteomes" id="UP001501161">
    <property type="component" value="Unassembled WGS sequence"/>
</dbReference>
<dbReference type="Gene3D" id="2.60.200.20">
    <property type="match status" value="1"/>
</dbReference>
<evidence type="ECO:0000256" key="2">
    <source>
        <dbReference type="SAM" id="MobiDB-lite"/>
    </source>
</evidence>
<dbReference type="InterPro" id="IPR008984">
    <property type="entry name" value="SMAD_FHA_dom_sf"/>
</dbReference>
<dbReference type="CDD" id="cd00060">
    <property type="entry name" value="FHA"/>
    <property type="match status" value="1"/>
</dbReference>
<organism evidence="4 5">
    <name type="scientific">Nocardioides furvisabuli</name>
    <dbReference type="NCBI Taxonomy" id="375542"/>
    <lineage>
        <taxon>Bacteria</taxon>
        <taxon>Bacillati</taxon>
        <taxon>Actinomycetota</taxon>
        <taxon>Actinomycetes</taxon>
        <taxon>Propionibacteriales</taxon>
        <taxon>Nocardioidaceae</taxon>
        <taxon>Nocardioides</taxon>
    </lineage>
</organism>
<evidence type="ECO:0000313" key="5">
    <source>
        <dbReference type="Proteomes" id="UP001501161"/>
    </source>
</evidence>
<keyword evidence="5" id="KW-1185">Reference proteome</keyword>
<dbReference type="Pfam" id="PF00498">
    <property type="entry name" value="FHA"/>
    <property type="match status" value="1"/>
</dbReference>
<sequence length="375" mass="38334">MSGLTYATGPWTAVVTSGATVAVTEVAPGTADALWTLLGTTPDVVGVLDVLGAAGIASMPEFAAVVVTEEHLRVVVRGRFVVAVDVAGTALVCDAAGAATWSERAFAASQVSGWRLAHADVGATDERLPLVGGVVRAGLVASGEVSVALAGDEERPTAPPAPEPEPESKPESEPVPEPEPQPEPEPDDSATLVDPSEDVYDAMFGATVAGRTPDDAAVRDLDDSVRQVAAPPGAGPVPSQAEDRTISPAEFAALRAARLDEAPVADGPRLVLRFPHGREERVDGLVVIGRSPRAVNAASADITLVVLDDPYISGTHLEVALVGGRTVATDHSSNGTLMEAPGRAGQLLTKGLAMELSAGMTLRLSDALVIEVAPA</sequence>
<proteinExistence type="predicted"/>
<dbReference type="InterPro" id="IPR000253">
    <property type="entry name" value="FHA_dom"/>
</dbReference>
<evidence type="ECO:0000313" key="4">
    <source>
        <dbReference type="EMBL" id="GAA2105204.1"/>
    </source>
</evidence>
<dbReference type="EMBL" id="BAAAMQ010000010">
    <property type="protein sequence ID" value="GAA2105204.1"/>
    <property type="molecule type" value="Genomic_DNA"/>
</dbReference>
<comment type="caution">
    <text evidence="4">The sequence shown here is derived from an EMBL/GenBank/DDBJ whole genome shotgun (WGS) entry which is preliminary data.</text>
</comment>
<feature type="compositionally biased region" description="Acidic residues" evidence="2">
    <location>
        <begin position="174"/>
        <end position="188"/>
    </location>
</feature>
<accession>A0ABN2X893</accession>
<feature type="domain" description="FHA" evidence="3">
    <location>
        <begin position="286"/>
        <end position="339"/>
    </location>
</feature>
<evidence type="ECO:0000259" key="3">
    <source>
        <dbReference type="PROSITE" id="PS50006"/>
    </source>
</evidence>
<evidence type="ECO:0000256" key="1">
    <source>
        <dbReference type="ARBA" id="ARBA00022553"/>
    </source>
</evidence>
<keyword evidence="1" id="KW-0597">Phosphoprotein</keyword>
<dbReference type="SUPFAM" id="SSF49879">
    <property type="entry name" value="SMAD/FHA domain"/>
    <property type="match status" value="1"/>
</dbReference>
<feature type="region of interest" description="Disordered" evidence="2">
    <location>
        <begin position="148"/>
        <end position="193"/>
    </location>
</feature>
<reference evidence="4 5" key="1">
    <citation type="journal article" date="2019" name="Int. J. Syst. Evol. Microbiol.">
        <title>The Global Catalogue of Microorganisms (GCM) 10K type strain sequencing project: providing services to taxonomists for standard genome sequencing and annotation.</title>
        <authorList>
            <consortium name="The Broad Institute Genomics Platform"/>
            <consortium name="The Broad Institute Genome Sequencing Center for Infectious Disease"/>
            <person name="Wu L."/>
            <person name="Ma J."/>
        </authorList>
    </citation>
    <scope>NUCLEOTIDE SEQUENCE [LARGE SCALE GENOMIC DNA]</scope>
    <source>
        <strain evidence="4 5">JCM 13813</strain>
    </source>
</reference>
<protein>
    <recommendedName>
        <fullName evidence="3">FHA domain-containing protein</fullName>
    </recommendedName>
</protein>